<dbReference type="EMBL" id="VIEB01000728">
    <property type="protein sequence ID" value="TQD82313.1"/>
    <property type="molecule type" value="Genomic_DNA"/>
</dbReference>
<gene>
    <name evidence="3" type="ORF">C1H46_032157</name>
</gene>
<dbReference type="GO" id="GO:0004824">
    <property type="term" value="F:lysine-tRNA ligase activity"/>
    <property type="evidence" value="ECO:0007669"/>
    <property type="project" value="TreeGrafter"/>
</dbReference>
<dbReference type="Proteomes" id="UP000315295">
    <property type="component" value="Unassembled WGS sequence"/>
</dbReference>
<evidence type="ECO:0000313" key="4">
    <source>
        <dbReference type="Proteomes" id="UP000315295"/>
    </source>
</evidence>
<dbReference type="AlphaFoldDB" id="A0A540L755"/>
<dbReference type="Gene3D" id="2.40.50.140">
    <property type="entry name" value="Nucleic acid-binding proteins"/>
    <property type="match status" value="1"/>
</dbReference>
<dbReference type="PANTHER" id="PTHR42918">
    <property type="entry name" value="LYSYL-TRNA SYNTHETASE"/>
    <property type="match status" value="1"/>
</dbReference>
<dbReference type="GO" id="GO:0006430">
    <property type="term" value="P:lysyl-tRNA aminoacylation"/>
    <property type="evidence" value="ECO:0007669"/>
    <property type="project" value="TreeGrafter"/>
</dbReference>
<dbReference type="SUPFAM" id="SSF140106">
    <property type="entry name" value="Calcyclin-binding protein-like"/>
    <property type="match status" value="1"/>
</dbReference>
<sequence>MAKELTLDLEELRHLQSMAKRHRIINHLNLLSKHLISEITTSEKEPLSLPPPQSSQPKGKEMKSTVRPQNAAKREAAEQEKTNHKPNPNKHRYGFSASMKIAHYIKEYGGLLNKGELRENITVSLDGQILNKMSSSDSKRFFYDLQGGSSKVQIVADPRNLKMDEFEFSKFYSCISPGDFIGVTGFPGLCCCSTVDSVPLHGYL</sequence>
<organism evidence="3 4">
    <name type="scientific">Malus baccata</name>
    <name type="common">Siberian crab apple</name>
    <name type="synonym">Pyrus baccata</name>
    <dbReference type="NCBI Taxonomy" id="106549"/>
    <lineage>
        <taxon>Eukaryota</taxon>
        <taxon>Viridiplantae</taxon>
        <taxon>Streptophyta</taxon>
        <taxon>Embryophyta</taxon>
        <taxon>Tracheophyta</taxon>
        <taxon>Spermatophyta</taxon>
        <taxon>Magnoliopsida</taxon>
        <taxon>eudicotyledons</taxon>
        <taxon>Gunneridae</taxon>
        <taxon>Pentapetalae</taxon>
        <taxon>rosids</taxon>
        <taxon>fabids</taxon>
        <taxon>Rosales</taxon>
        <taxon>Rosaceae</taxon>
        <taxon>Amygdaloideae</taxon>
        <taxon>Maleae</taxon>
        <taxon>Malus</taxon>
    </lineage>
</organism>
<name>A0A540L755_MALBA</name>
<proteinExistence type="predicted"/>
<dbReference type="STRING" id="106549.A0A540L755"/>
<dbReference type="GO" id="GO:0000049">
    <property type="term" value="F:tRNA binding"/>
    <property type="evidence" value="ECO:0007669"/>
    <property type="project" value="TreeGrafter"/>
</dbReference>
<keyword evidence="4" id="KW-1185">Reference proteome</keyword>
<accession>A0A540L755</accession>
<dbReference type="GO" id="GO:0005829">
    <property type="term" value="C:cytosol"/>
    <property type="evidence" value="ECO:0007669"/>
    <property type="project" value="TreeGrafter"/>
</dbReference>
<dbReference type="PANTHER" id="PTHR42918:SF9">
    <property type="entry name" value="LYSINE--TRNA LIGASE"/>
    <property type="match status" value="1"/>
</dbReference>
<protein>
    <submittedName>
        <fullName evidence="3">Uncharacterized protein</fullName>
    </submittedName>
</protein>
<comment type="caution">
    <text evidence="3">The sequence shown here is derived from an EMBL/GenBank/DDBJ whole genome shotgun (WGS) entry which is preliminary data.</text>
</comment>
<evidence type="ECO:0000313" key="3">
    <source>
        <dbReference type="EMBL" id="TQD82313.1"/>
    </source>
</evidence>
<reference evidence="3 4" key="1">
    <citation type="journal article" date="2019" name="G3 (Bethesda)">
        <title>Sequencing of a Wild Apple (Malus baccata) Genome Unravels the Differences Between Cultivated and Wild Apple Species Regarding Disease Resistance and Cold Tolerance.</title>
        <authorList>
            <person name="Chen X."/>
        </authorList>
    </citation>
    <scope>NUCLEOTIDE SEQUENCE [LARGE SCALE GENOMIC DNA]</scope>
    <source>
        <strain evidence="4">cv. Shandingzi</strain>
        <tissue evidence="3">Leaves</tissue>
    </source>
</reference>
<dbReference type="InterPro" id="IPR012340">
    <property type="entry name" value="NA-bd_OB-fold"/>
</dbReference>
<dbReference type="InterPro" id="IPR037201">
    <property type="entry name" value="CacyBP_N"/>
</dbReference>
<keyword evidence="1" id="KW-0547">Nucleotide-binding</keyword>
<dbReference type="SUPFAM" id="SSF50249">
    <property type="entry name" value="Nucleic acid-binding proteins"/>
    <property type="match status" value="1"/>
</dbReference>
<evidence type="ECO:0000256" key="1">
    <source>
        <dbReference type="ARBA" id="ARBA00022741"/>
    </source>
</evidence>
<feature type="compositionally biased region" description="Basic and acidic residues" evidence="2">
    <location>
        <begin position="72"/>
        <end position="83"/>
    </location>
</feature>
<feature type="region of interest" description="Disordered" evidence="2">
    <location>
        <begin position="41"/>
        <end position="92"/>
    </location>
</feature>
<evidence type="ECO:0000256" key="2">
    <source>
        <dbReference type="SAM" id="MobiDB-lite"/>
    </source>
</evidence>